<dbReference type="AlphaFoldDB" id="A0A4Q2EEI2"/>
<evidence type="ECO:0000256" key="7">
    <source>
        <dbReference type="SAM" id="Phobius"/>
    </source>
</evidence>
<evidence type="ECO:0000256" key="3">
    <source>
        <dbReference type="ARBA" id="ARBA00022475"/>
    </source>
</evidence>
<feature type="transmembrane region" description="Helical" evidence="7">
    <location>
        <begin position="313"/>
        <end position="335"/>
    </location>
</feature>
<feature type="transmembrane region" description="Helical" evidence="7">
    <location>
        <begin position="54"/>
        <end position="87"/>
    </location>
</feature>
<sequence length="336" mass="34381">MLDHLTDLGVAVTTDVATALAHNWPFLLASVVVASVVQVYVKPDRLGSWLRRRTWAAVLGAVALGALTPFCSCGTTAVVLGAMASSVPWAPVVAFMVSSPLTSPQEYVWSVGLFGPAFATTFFGAAIAVGLIGGGAAWWLERHGLLAGQARLATPTPDGGCDTGCQTDAVAGAPGTTRVGGTRQLAVIDARPATVVDAEPATWRRFGVALATNGRRLAVYFLGFAALGYLVIRILPTGLLTTWLGAGNPVWSVPLAALLGVPVYLNTDASLPLVATLLDGGMAPGAGIAFLITGAGTSVGAISGMLVIARWRIVALVIGTLLVTATAAGWLAGLWL</sequence>
<protein>
    <recommendedName>
        <fullName evidence="10">Permease</fullName>
    </recommendedName>
</protein>
<evidence type="ECO:0000256" key="6">
    <source>
        <dbReference type="ARBA" id="ARBA00023136"/>
    </source>
</evidence>
<feature type="transmembrane region" description="Helical" evidence="7">
    <location>
        <begin position="24"/>
        <end position="42"/>
    </location>
</feature>
<evidence type="ECO:0000313" key="8">
    <source>
        <dbReference type="EMBL" id="RXW31621.1"/>
    </source>
</evidence>
<comment type="subcellular location">
    <subcellularLocation>
        <location evidence="1">Cell membrane</location>
        <topology evidence="1">Multi-pass membrane protein</topology>
    </subcellularLocation>
</comment>
<evidence type="ECO:0000256" key="4">
    <source>
        <dbReference type="ARBA" id="ARBA00022692"/>
    </source>
</evidence>
<accession>A0A4Q2EEI2</accession>
<comment type="similarity">
    <text evidence="2">Belongs to the UPF0718 family.</text>
</comment>
<name>A0A4Q2EEI2_9ACTN</name>
<evidence type="ECO:0000313" key="9">
    <source>
        <dbReference type="Proteomes" id="UP000290624"/>
    </source>
</evidence>
<feature type="transmembrane region" description="Helical" evidence="7">
    <location>
        <begin position="285"/>
        <end position="307"/>
    </location>
</feature>
<evidence type="ECO:0000256" key="1">
    <source>
        <dbReference type="ARBA" id="ARBA00004651"/>
    </source>
</evidence>
<dbReference type="OrthoDB" id="9810876at2"/>
<feature type="transmembrane region" description="Helical" evidence="7">
    <location>
        <begin position="107"/>
        <end position="140"/>
    </location>
</feature>
<feature type="transmembrane region" description="Helical" evidence="7">
    <location>
        <begin position="217"/>
        <end position="235"/>
    </location>
</feature>
<keyword evidence="6 7" id="KW-0472">Membrane</keyword>
<evidence type="ECO:0000256" key="2">
    <source>
        <dbReference type="ARBA" id="ARBA00006386"/>
    </source>
</evidence>
<proteinExistence type="inferred from homology"/>
<dbReference type="Pfam" id="PF03773">
    <property type="entry name" value="ArsP_1"/>
    <property type="match status" value="1"/>
</dbReference>
<comment type="caution">
    <text evidence="8">The sequence shown here is derived from an EMBL/GenBank/DDBJ whole genome shotgun (WGS) entry which is preliminary data.</text>
</comment>
<dbReference type="PANTHER" id="PTHR34184:SF4">
    <property type="entry name" value="UPF0718 PROTEIN YCGR"/>
    <property type="match status" value="1"/>
</dbReference>
<organism evidence="8 9">
    <name type="scientific">Propioniciclava flava</name>
    <dbReference type="NCBI Taxonomy" id="2072026"/>
    <lineage>
        <taxon>Bacteria</taxon>
        <taxon>Bacillati</taxon>
        <taxon>Actinomycetota</taxon>
        <taxon>Actinomycetes</taxon>
        <taxon>Propionibacteriales</taxon>
        <taxon>Propionibacteriaceae</taxon>
        <taxon>Propioniciclava</taxon>
    </lineage>
</organism>
<dbReference type="PANTHER" id="PTHR34184">
    <property type="entry name" value="UPF0718 PROTEIN YCGR"/>
    <property type="match status" value="1"/>
</dbReference>
<reference evidence="8 9" key="1">
    <citation type="submission" date="2018-01" db="EMBL/GenBank/DDBJ databases">
        <title>Lactibacter flavus gen. nov., sp. nov., a novel bacterium of the family Propionibacteriaceae isolated from raw milk and dairy products.</title>
        <authorList>
            <person name="Wenning M."/>
            <person name="Breitenwieser F."/>
            <person name="Huptas C."/>
            <person name="von Neubeck M."/>
            <person name="Busse H.-J."/>
            <person name="Scherer S."/>
        </authorList>
    </citation>
    <scope>NUCLEOTIDE SEQUENCE [LARGE SCALE GENOMIC DNA]</scope>
    <source>
        <strain evidence="8 9">VG341</strain>
    </source>
</reference>
<dbReference type="InterPro" id="IPR052923">
    <property type="entry name" value="UPF0718"/>
</dbReference>
<dbReference type="RefSeq" id="WP_129459229.1">
    <property type="nucleotide sequence ID" value="NZ_PPCV01000007.1"/>
</dbReference>
<keyword evidence="5 7" id="KW-1133">Transmembrane helix</keyword>
<evidence type="ECO:0000256" key="5">
    <source>
        <dbReference type="ARBA" id="ARBA00022989"/>
    </source>
</evidence>
<dbReference type="GO" id="GO:0005886">
    <property type="term" value="C:plasma membrane"/>
    <property type="evidence" value="ECO:0007669"/>
    <property type="project" value="UniProtKB-SubCell"/>
</dbReference>
<dbReference type="InterPro" id="IPR005524">
    <property type="entry name" value="DUF318"/>
</dbReference>
<gene>
    <name evidence="8" type="ORF">C1706_10705</name>
</gene>
<dbReference type="EMBL" id="PPCV01000007">
    <property type="protein sequence ID" value="RXW31621.1"/>
    <property type="molecule type" value="Genomic_DNA"/>
</dbReference>
<dbReference type="Proteomes" id="UP000290624">
    <property type="component" value="Unassembled WGS sequence"/>
</dbReference>
<keyword evidence="3" id="KW-1003">Cell membrane</keyword>
<keyword evidence="9" id="KW-1185">Reference proteome</keyword>
<evidence type="ECO:0008006" key="10">
    <source>
        <dbReference type="Google" id="ProtNLM"/>
    </source>
</evidence>
<keyword evidence="4 7" id="KW-0812">Transmembrane</keyword>